<dbReference type="PROSITE" id="PS01124">
    <property type="entry name" value="HTH_ARAC_FAMILY_2"/>
    <property type="match status" value="1"/>
</dbReference>
<dbReference type="RefSeq" id="WP_116347701.1">
    <property type="nucleotide sequence ID" value="NZ_NFZW01000007.1"/>
</dbReference>
<gene>
    <name evidence="5" type="ORF">CAL65_08600</name>
</gene>
<feature type="domain" description="HTH araC/xylS-type" evidence="4">
    <location>
        <begin position="224"/>
        <end position="322"/>
    </location>
</feature>
<proteinExistence type="predicted"/>
<protein>
    <recommendedName>
        <fullName evidence="4">HTH araC/xylS-type domain-containing protein</fullName>
    </recommendedName>
</protein>
<dbReference type="AlphaFoldDB" id="A0A3E0WZN4"/>
<dbReference type="GO" id="GO:0043565">
    <property type="term" value="F:sequence-specific DNA binding"/>
    <property type="evidence" value="ECO:0007669"/>
    <property type="project" value="InterPro"/>
</dbReference>
<dbReference type="InterPro" id="IPR029062">
    <property type="entry name" value="Class_I_gatase-like"/>
</dbReference>
<evidence type="ECO:0000313" key="6">
    <source>
        <dbReference type="Proteomes" id="UP000256763"/>
    </source>
</evidence>
<dbReference type="InterPro" id="IPR018060">
    <property type="entry name" value="HTH_AraC"/>
</dbReference>
<dbReference type="Gene3D" id="3.40.50.880">
    <property type="match status" value="1"/>
</dbReference>
<dbReference type="Proteomes" id="UP000256763">
    <property type="component" value="Unassembled WGS sequence"/>
</dbReference>
<keyword evidence="6" id="KW-1185">Reference proteome</keyword>
<keyword evidence="2" id="KW-0238">DNA-binding</keyword>
<keyword evidence="1" id="KW-0805">Transcription regulation</keyword>
<keyword evidence="3" id="KW-0804">Transcription</keyword>
<sequence>MTTFALLGYANCQITGLSASADFLHLLNTLSQREGDERLFQWKILSPDGRDLATPAGLRLAVDGDWSLAQDADVIVVSAMDYGRMGPFIAAVEALRAELARLPEYWAGGARIAAACTGTFLLAECGLLNRRRATTTWWLRAQFRERYPKVRLQADALVTQDANIYCAGPYSARDNLMLQLVEPEIGRERTTLAAKLMLLDLNRASQAPYAMLQQYHGHGDPLVSRAQQWMQARLGEPQTLDALAATLGSSVRTLIRRFTAACGQTPGGYLQRLRVDAAKRLLETTSRSVEQIAPMVGYQDVSAFRKLFRRVTGLTPREYRCRFGAGAAD</sequence>
<dbReference type="InterPro" id="IPR009057">
    <property type="entry name" value="Homeodomain-like_sf"/>
</dbReference>
<name>A0A3E0WZN4_9GAMM</name>
<dbReference type="PANTHER" id="PTHR46796">
    <property type="entry name" value="HTH-TYPE TRANSCRIPTIONAL ACTIVATOR RHAS-RELATED"/>
    <property type="match status" value="1"/>
</dbReference>
<evidence type="ECO:0000313" key="5">
    <source>
        <dbReference type="EMBL" id="RFA37357.1"/>
    </source>
</evidence>
<dbReference type="Pfam" id="PF12833">
    <property type="entry name" value="HTH_18"/>
    <property type="match status" value="1"/>
</dbReference>
<dbReference type="PRINTS" id="PR00032">
    <property type="entry name" value="HTHARAC"/>
</dbReference>
<dbReference type="GO" id="GO:0003700">
    <property type="term" value="F:DNA-binding transcription factor activity"/>
    <property type="evidence" value="ECO:0007669"/>
    <property type="project" value="InterPro"/>
</dbReference>
<dbReference type="Gene3D" id="1.10.10.60">
    <property type="entry name" value="Homeodomain-like"/>
    <property type="match status" value="2"/>
</dbReference>
<dbReference type="SMART" id="SM00342">
    <property type="entry name" value="HTH_ARAC"/>
    <property type="match status" value="1"/>
</dbReference>
<organism evidence="5 6">
    <name type="scientific">Alkalilimnicola ehrlichii</name>
    <dbReference type="NCBI Taxonomy" id="351052"/>
    <lineage>
        <taxon>Bacteria</taxon>
        <taxon>Pseudomonadati</taxon>
        <taxon>Pseudomonadota</taxon>
        <taxon>Gammaproteobacteria</taxon>
        <taxon>Chromatiales</taxon>
        <taxon>Ectothiorhodospiraceae</taxon>
        <taxon>Alkalilimnicola</taxon>
    </lineage>
</organism>
<comment type="caution">
    <text evidence="5">The sequence shown here is derived from an EMBL/GenBank/DDBJ whole genome shotgun (WGS) entry which is preliminary data.</text>
</comment>
<evidence type="ECO:0000256" key="2">
    <source>
        <dbReference type="ARBA" id="ARBA00023125"/>
    </source>
</evidence>
<reference evidence="6" key="1">
    <citation type="submission" date="2017-05" db="EMBL/GenBank/DDBJ databases">
        <authorList>
            <person name="Sharma S."/>
            <person name="Sidhu C."/>
            <person name="Pinnaka A.K."/>
        </authorList>
    </citation>
    <scope>NUCLEOTIDE SEQUENCE [LARGE SCALE GENOMIC DNA]</scope>
    <source>
        <strain evidence="6">AK93</strain>
    </source>
</reference>
<dbReference type="EMBL" id="NFZW01000007">
    <property type="protein sequence ID" value="RFA37357.1"/>
    <property type="molecule type" value="Genomic_DNA"/>
</dbReference>
<dbReference type="InterPro" id="IPR020449">
    <property type="entry name" value="Tscrpt_reg_AraC-type_HTH"/>
</dbReference>
<accession>A0A3E0WZN4</accession>
<evidence type="ECO:0000256" key="3">
    <source>
        <dbReference type="ARBA" id="ARBA00023163"/>
    </source>
</evidence>
<dbReference type="SUPFAM" id="SSF46689">
    <property type="entry name" value="Homeodomain-like"/>
    <property type="match status" value="2"/>
</dbReference>
<dbReference type="SUPFAM" id="SSF52317">
    <property type="entry name" value="Class I glutamine amidotransferase-like"/>
    <property type="match status" value="1"/>
</dbReference>
<evidence type="ECO:0000259" key="4">
    <source>
        <dbReference type="PROSITE" id="PS01124"/>
    </source>
</evidence>
<evidence type="ECO:0000256" key="1">
    <source>
        <dbReference type="ARBA" id="ARBA00023015"/>
    </source>
</evidence>
<dbReference type="InterPro" id="IPR050204">
    <property type="entry name" value="AraC_XylS_family_regulators"/>
</dbReference>